<dbReference type="InterPro" id="IPR040761">
    <property type="entry name" value="Tli4_N"/>
</dbReference>
<dbReference type="Pfam" id="PF18426">
    <property type="entry name" value="Tli4_C"/>
    <property type="match status" value="1"/>
</dbReference>
<dbReference type="OrthoDB" id="6687785at2"/>
<feature type="chain" id="PRO_5008540001" description="Tle cognate immunity protein 4 C-terminal domain-containing protein" evidence="1">
    <location>
        <begin position="22"/>
        <end position="353"/>
    </location>
</feature>
<dbReference type="Proteomes" id="UP000093391">
    <property type="component" value="Chromosome"/>
</dbReference>
<dbReference type="EMBL" id="CP016895">
    <property type="protein sequence ID" value="AOA59610.1"/>
    <property type="molecule type" value="Genomic_DNA"/>
</dbReference>
<protein>
    <recommendedName>
        <fullName evidence="6">Tle cognate immunity protein 4 C-terminal domain-containing protein</fullName>
    </recommendedName>
</protein>
<reference evidence="4 5" key="1">
    <citation type="submission" date="2016-08" db="EMBL/GenBank/DDBJ databases">
        <authorList>
            <person name="Seilhamer J.J."/>
        </authorList>
    </citation>
    <scope>NUCLEOTIDE SEQUENCE [LARGE SCALE GENOMIC DNA]</scope>
    <source>
        <strain evidence="4 5">BRTC-1</strain>
    </source>
</reference>
<dbReference type="KEGG" id="ala:BFG52_15495"/>
<feature type="domain" description="Tle cognate immunity protein 4 N-terminal" evidence="3">
    <location>
        <begin position="39"/>
        <end position="150"/>
    </location>
</feature>
<dbReference type="Pfam" id="PF18443">
    <property type="entry name" value="Tli4_N"/>
    <property type="match status" value="1"/>
</dbReference>
<evidence type="ECO:0000256" key="1">
    <source>
        <dbReference type="SAM" id="SignalP"/>
    </source>
</evidence>
<dbReference type="InterPro" id="IPR041290">
    <property type="entry name" value="Tli4_C"/>
</dbReference>
<dbReference type="RefSeq" id="WP_067558265.1">
    <property type="nucleotide sequence ID" value="NZ_CP016895.1"/>
</dbReference>
<evidence type="ECO:0000313" key="5">
    <source>
        <dbReference type="Proteomes" id="UP000093391"/>
    </source>
</evidence>
<organism evidence="4 5">
    <name type="scientific">Acinetobacter larvae</name>
    <dbReference type="NCBI Taxonomy" id="1789224"/>
    <lineage>
        <taxon>Bacteria</taxon>
        <taxon>Pseudomonadati</taxon>
        <taxon>Pseudomonadota</taxon>
        <taxon>Gammaproteobacteria</taxon>
        <taxon>Moraxellales</taxon>
        <taxon>Moraxellaceae</taxon>
        <taxon>Acinetobacter</taxon>
    </lineage>
</organism>
<evidence type="ECO:0008006" key="6">
    <source>
        <dbReference type="Google" id="ProtNLM"/>
    </source>
</evidence>
<feature type="domain" description="Tle cognate immunity protein 4 C-terminal" evidence="2">
    <location>
        <begin position="183"/>
        <end position="344"/>
    </location>
</feature>
<gene>
    <name evidence="4" type="ORF">BFG52_15495</name>
</gene>
<keyword evidence="5" id="KW-1185">Reference proteome</keyword>
<accession>A0A1B2M330</accession>
<proteinExistence type="predicted"/>
<evidence type="ECO:0000259" key="3">
    <source>
        <dbReference type="Pfam" id="PF18443"/>
    </source>
</evidence>
<keyword evidence="1" id="KW-0732">Signal</keyword>
<dbReference type="STRING" id="1789224.BFG52_15495"/>
<name>A0A1B2M330_9GAMM</name>
<dbReference type="PROSITE" id="PS51257">
    <property type="entry name" value="PROKAR_LIPOPROTEIN"/>
    <property type="match status" value="1"/>
</dbReference>
<sequence>MKRWKILFIYMMAACSATACSAPNKEQSGIETMDYSNPKTVCVGRLNLKVPKETEVVYGSLNYNGSDFEIEQEVKSYQDYQKYIADKIQYLKHEPHETEGVLLKSEMSGPVNGNQGSISHIIVYRDGVFVKSIYEVYGYLYLGPKQLIVLKSGASNDLLDNSIKRMMYNLAQIKVRKKHEERAGICWNDLFIQDDMRAYRHFSNTVLLTFPSYPEVRARIENRGRYESDAPYIAMVKKNTENLPLEVKVLSKDTEIYIGEKNINGFLGEEYSANTALRKPFQRGFELMDWQYLGELDDPRRPLIAFHLESSNKMDNKGFGDALVSQKKVVDLYNFMLNSIEFSPNNEVHKNEH</sequence>
<evidence type="ECO:0000313" key="4">
    <source>
        <dbReference type="EMBL" id="AOA59610.1"/>
    </source>
</evidence>
<dbReference type="AlphaFoldDB" id="A0A1B2M330"/>
<evidence type="ECO:0000259" key="2">
    <source>
        <dbReference type="Pfam" id="PF18426"/>
    </source>
</evidence>
<feature type="signal peptide" evidence="1">
    <location>
        <begin position="1"/>
        <end position="21"/>
    </location>
</feature>